<dbReference type="GO" id="GO:0004347">
    <property type="term" value="F:glucose-6-phosphate isomerase activity"/>
    <property type="evidence" value="ECO:0007669"/>
    <property type="project" value="InterPro"/>
</dbReference>
<dbReference type="InterPro" id="IPR046348">
    <property type="entry name" value="SIS_dom_sf"/>
</dbReference>
<dbReference type="PANTHER" id="PTHR11469:SF1">
    <property type="entry name" value="GLUCOSE-6-PHOSPHATE ISOMERASE"/>
    <property type="match status" value="1"/>
</dbReference>
<keyword evidence="6" id="KW-1185">Reference proteome</keyword>
<dbReference type="RefSeq" id="WP_034804830.1">
    <property type="nucleotide sequence ID" value="NZ_AWSA01000017.1"/>
</dbReference>
<keyword evidence="2" id="KW-0324">Glycolysis</keyword>
<evidence type="ECO:0000313" key="5">
    <source>
        <dbReference type="EMBL" id="EWT01830.1"/>
    </source>
</evidence>
<accession>W9G721</accession>
<gene>
    <name evidence="5" type="ORF">N865_08195</name>
</gene>
<sequence>MSSLSVSAAGAAADAIARHVPNLVTDAVASRLLARDPTLWGPDAGAATADEHVSWVGLPRTSRPLLGEVAALRDSFVTRGLDHVVLCGTGASARAAEAICAAAGVDLLVLDTADPDAVRRALDDRLARTVVVVSSRSGSSVQTDAHLRAYEQAFADAGIVPADRVVVVTLPGSPLDLESRGKGYRVVNADPAVGGRYSALTAFGLVPAGLAGADVAALLDEAESVADLVADDDVANPALRLAAALGGTHLLRDTIVLLDDDSGLGGLSDWVGALLLESLGANGTGPLPVVVEGGDAPELAHLDDDALVARLVASDDETPASHDEVRVGGSLGAQFLLWQAAAAVAGRLLGASPLDRPDAAAATTVGTSRQADPSGATRAAAAGGPAFVDAAIEVNALGGEWLGSAASVDEAVKSLLAELGDVDHVAVLAYLDRHGDAVLAESRAALAARAGRPVAFGWGPRFPHPGDRLHERGPADGVYIQITSAPKEDLPVPGREFTFGDVIAAQAGADAEVLTDRSRPVLRLHLSDHDAGLAQLRAALVAGARA</sequence>
<evidence type="ECO:0000313" key="6">
    <source>
        <dbReference type="Proteomes" id="UP000019489"/>
    </source>
</evidence>
<comment type="caution">
    <text evidence="5">The sequence shown here is derived from an EMBL/GenBank/DDBJ whole genome shotgun (WGS) entry which is preliminary data.</text>
</comment>
<dbReference type="PATRIC" id="fig|1386089.3.peg.1957"/>
<protein>
    <submittedName>
        <fullName evidence="5">Glucose-6-phosphate isomerase</fullName>
    </submittedName>
</protein>
<dbReference type="OrthoDB" id="140919at2"/>
<evidence type="ECO:0000256" key="4">
    <source>
        <dbReference type="SAM" id="MobiDB-lite"/>
    </source>
</evidence>
<dbReference type="PROSITE" id="PS51463">
    <property type="entry name" value="P_GLUCOSE_ISOMERASE_3"/>
    <property type="match status" value="1"/>
</dbReference>
<dbReference type="InterPro" id="IPR001672">
    <property type="entry name" value="G6P_Isomerase"/>
</dbReference>
<dbReference type="PANTHER" id="PTHR11469">
    <property type="entry name" value="GLUCOSE-6-PHOSPHATE ISOMERASE"/>
    <property type="match status" value="1"/>
</dbReference>
<dbReference type="GO" id="GO:0097367">
    <property type="term" value="F:carbohydrate derivative binding"/>
    <property type="evidence" value="ECO:0007669"/>
    <property type="project" value="InterPro"/>
</dbReference>
<dbReference type="GO" id="GO:0005829">
    <property type="term" value="C:cytosol"/>
    <property type="evidence" value="ECO:0007669"/>
    <property type="project" value="TreeGrafter"/>
</dbReference>
<evidence type="ECO:0000256" key="2">
    <source>
        <dbReference type="ARBA" id="ARBA00023152"/>
    </source>
</evidence>
<dbReference type="GO" id="GO:0006094">
    <property type="term" value="P:gluconeogenesis"/>
    <property type="evidence" value="ECO:0007669"/>
    <property type="project" value="UniProtKB-KW"/>
</dbReference>
<keyword evidence="1" id="KW-0312">Gluconeogenesis</keyword>
<reference evidence="5 6" key="1">
    <citation type="submission" date="2013-08" db="EMBL/GenBank/DDBJ databases">
        <title>Intrasporangium oryzae NRRL B-24470.</title>
        <authorList>
            <person name="Liu H."/>
            <person name="Wang G."/>
        </authorList>
    </citation>
    <scope>NUCLEOTIDE SEQUENCE [LARGE SCALE GENOMIC DNA]</scope>
    <source>
        <strain evidence="5 6">NRRL B-24470</strain>
    </source>
</reference>
<proteinExistence type="predicted"/>
<dbReference type="AlphaFoldDB" id="W9G721"/>
<feature type="region of interest" description="Disordered" evidence="4">
    <location>
        <begin position="360"/>
        <end position="380"/>
    </location>
</feature>
<dbReference type="eggNOG" id="COG0166">
    <property type="taxonomic scope" value="Bacteria"/>
</dbReference>
<keyword evidence="3 5" id="KW-0413">Isomerase</keyword>
<evidence type="ECO:0000256" key="3">
    <source>
        <dbReference type="ARBA" id="ARBA00023235"/>
    </source>
</evidence>
<dbReference type="GO" id="GO:0051156">
    <property type="term" value="P:glucose 6-phosphate metabolic process"/>
    <property type="evidence" value="ECO:0007669"/>
    <property type="project" value="TreeGrafter"/>
</dbReference>
<dbReference type="Proteomes" id="UP000019489">
    <property type="component" value="Unassembled WGS sequence"/>
</dbReference>
<name>W9G721_9MICO</name>
<dbReference type="GO" id="GO:0006096">
    <property type="term" value="P:glycolytic process"/>
    <property type="evidence" value="ECO:0007669"/>
    <property type="project" value="UniProtKB-KW"/>
</dbReference>
<evidence type="ECO:0000256" key="1">
    <source>
        <dbReference type="ARBA" id="ARBA00022432"/>
    </source>
</evidence>
<feature type="compositionally biased region" description="Low complexity" evidence="4">
    <location>
        <begin position="371"/>
        <end position="380"/>
    </location>
</feature>
<dbReference type="SUPFAM" id="SSF53697">
    <property type="entry name" value="SIS domain"/>
    <property type="match status" value="1"/>
</dbReference>
<dbReference type="Gene3D" id="3.40.50.10490">
    <property type="entry name" value="Glucose-6-phosphate isomerase like protein, domain 1"/>
    <property type="match status" value="2"/>
</dbReference>
<dbReference type="STRING" id="1386089.N865_08195"/>
<organism evidence="5 6">
    <name type="scientific">Intrasporangium oryzae NRRL B-24470</name>
    <dbReference type="NCBI Taxonomy" id="1386089"/>
    <lineage>
        <taxon>Bacteria</taxon>
        <taxon>Bacillati</taxon>
        <taxon>Actinomycetota</taxon>
        <taxon>Actinomycetes</taxon>
        <taxon>Micrococcales</taxon>
        <taxon>Intrasporangiaceae</taxon>
        <taxon>Intrasporangium</taxon>
    </lineage>
</organism>
<dbReference type="EMBL" id="AWSA01000017">
    <property type="protein sequence ID" value="EWT01830.1"/>
    <property type="molecule type" value="Genomic_DNA"/>
</dbReference>
<dbReference type="GO" id="GO:0048029">
    <property type="term" value="F:monosaccharide binding"/>
    <property type="evidence" value="ECO:0007669"/>
    <property type="project" value="TreeGrafter"/>
</dbReference>